<dbReference type="eggNOG" id="KOG4636">
    <property type="taxonomic scope" value="Eukaryota"/>
</dbReference>
<accession>G7JAY7</accession>
<sequence length="531" mass="58822">MGASTSSETVSAEQKEAENVAASTGALPILQKAFSKFADSETHAIPIEKLQKCFNFAREGRNYHTENTTDSLPLLLDHLGSSLVDQFFISDDNGINWVEFVKGYNKCCSRVSASIFLNKFIRVFVDVTKKANLDVHLEFESDDVDCKVSGYLLPKHVFLLLSICWAMSWDCRNLKGKGNLSVPDLSHLVTSAVDDKDEGGFDVLDCDVLSLEVQIPVGKFVTWVMSTVPCLPDCLKRYFHARLQIAVTEGDELASSDSSSVGEISSTTVCDILTPGRAWAISITQRNTVNEEISRAFIGSGAGLNDNLIYRSSTHGRGLNRFWSHVEGYHGPLLILVAASSRNGHEGNSAIRKFVIGALTNEGLENKDIFYGTSGCLYSLSPVFHLFPPTGKEKNFVYSHLHPTGRAYQSHPTPVGVAFGGTPGNERIFIDEDFSKVTIRHHAVDKTYQSGSLLPDQGFLPTEAHISEVEVWGLGGKAAKEVQNSYKKREELFTDQRRKIDLKTFANWEDSPEKMMMDMMSDPNAARREDR</sequence>
<proteinExistence type="predicted"/>
<dbReference type="KEGG" id="mtr:11423049"/>
<dbReference type="HOGENOM" id="CLU_024957_0_0_1"/>
<reference evidence="2 5" key="2">
    <citation type="journal article" date="2014" name="BMC Genomics">
        <title>An improved genome release (version Mt4.0) for the model legume Medicago truncatula.</title>
        <authorList>
            <person name="Tang H."/>
            <person name="Krishnakumar V."/>
            <person name="Bidwell S."/>
            <person name="Rosen B."/>
            <person name="Chan A."/>
            <person name="Zhou S."/>
            <person name="Gentzbittel L."/>
            <person name="Childs K.L."/>
            <person name="Yandell M."/>
            <person name="Gundlach H."/>
            <person name="Mayer K.F."/>
            <person name="Schwartz D.C."/>
            <person name="Town C.D."/>
        </authorList>
    </citation>
    <scope>GENOME REANNOTATION</scope>
    <source>
        <strain evidence="4 5">cv. Jemalong A17</strain>
    </source>
</reference>
<dbReference type="PaxDb" id="3880-AES72809"/>
<dbReference type="AlphaFoldDB" id="G7JAY7"/>
<dbReference type="Pfam" id="PF07534">
    <property type="entry name" value="TLD"/>
    <property type="match status" value="1"/>
</dbReference>
<evidence type="ECO:0000313" key="6">
    <source>
        <dbReference type="Proteomes" id="UP000265566"/>
    </source>
</evidence>
<dbReference type="PANTHER" id="PTHR23354">
    <property type="entry name" value="NUCLEOLAR PROTEIN 7/ESTROGEN RECEPTOR COACTIVATOR-RELATED"/>
    <property type="match status" value="1"/>
</dbReference>
<evidence type="ECO:0000313" key="5">
    <source>
        <dbReference type="Proteomes" id="UP000002051"/>
    </source>
</evidence>
<reference evidence="6" key="4">
    <citation type="journal article" date="2018" name="Nat. Plants">
        <title>Whole-genome landscape of Medicago truncatula symbiotic genes.</title>
        <authorList>
            <person name="Pecrix Y."/>
            <person name="Staton S.E."/>
            <person name="Sallet E."/>
            <person name="Lelandais-Briere C."/>
            <person name="Moreau S."/>
            <person name="Carrere S."/>
            <person name="Blein T."/>
            <person name="Jardinaud M.F."/>
            <person name="Latrasse D."/>
            <person name="Zouine M."/>
            <person name="Zahm M."/>
            <person name="Kreplak J."/>
            <person name="Mayjonade B."/>
            <person name="Satge C."/>
            <person name="Perez M."/>
            <person name="Cauet S."/>
            <person name="Marande W."/>
            <person name="Chantry-Darmon C."/>
            <person name="Lopez-Roques C."/>
            <person name="Bouchez O."/>
            <person name="Berard A."/>
            <person name="Debelle F."/>
            <person name="Munos S."/>
            <person name="Bendahmane A."/>
            <person name="Berges H."/>
            <person name="Niebel A."/>
            <person name="Buitink J."/>
            <person name="Frugier F."/>
            <person name="Benhamed M."/>
            <person name="Crespi M."/>
            <person name="Gouzy J."/>
            <person name="Gamas P."/>
        </authorList>
    </citation>
    <scope>NUCLEOTIDE SEQUENCE [LARGE SCALE GENOMIC DNA]</scope>
    <source>
        <strain evidence="6">cv. Jemalong A17</strain>
    </source>
</reference>
<evidence type="ECO:0000313" key="3">
    <source>
        <dbReference type="EMBL" id="RHN69896.1"/>
    </source>
</evidence>
<reference evidence="2 5" key="1">
    <citation type="journal article" date="2011" name="Nature">
        <title>The Medicago genome provides insight into the evolution of rhizobial symbioses.</title>
        <authorList>
            <person name="Young N.D."/>
            <person name="Debelle F."/>
            <person name="Oldroyd G.E."/>
            <person name="Geurts R."/>
            <person name="Cannon S.B."/>
            <person name="Udvardi M.K."/>
            <person name="Benedito V.A."/>
            <person name="Mayer K.F."/>
            <person name="Gouzy J."/>
            <person name="Schoof H."/>
            <person name="Van de Peer Y."/>
            <person name="Proost S."/>
            <person name="Cook D.R."/>
            <person name="Meyers B.C."/>
            <person name="Spannagl M."/>
            <person name="Cheung F."/>
            <person name="De Mita S."/>
            <person name="Krishnakumar V."/>
            <person name="Gundlach H."/>
            <person name="Zhou S."/>
            <person name="Mudge J."/>
            <person name="Bharti A.K."/>
            <person name="Murray J.D."/>
            <person name="Naoumkina M.A."/>
            <person name="Rosen B."/>
            <person name="Silverstein K.A."/>
            <person name="Tang H."/>
            <person name="Rombauts S."/>
            <person name="Zhao P.X."/>
            <person name="Zhou P."/>
            <person name="Barbe V."/>
            <person name="Bardou P."/>
            <person name="Bechner M."/>
            <person name="Bellec A."/>
            <person name="Berger A."/>
            <person name="Berges H."/>
            <person name="Bidwell S."/>
            <person name="Bisseling T."/>
            <person name="Choisne N."/>
            <person name="Couloux A."/>
            <person name="Denny R."/>
            <person name="Deshpande S."/>
            <person name="Dai X."/>
            <person name="Doyle J.J."/>
            <person name="Dudez A.M."/>
            <person name="Farmer A.D."/>
            <person name="Fouteau S."/>
            <person name="Franken C."/>
            <person name="Gibelin C."/>
            <person name="Gish J."/>
            <person name="Goldstein S."/>
            <person name="Gonzalez A.J."/>
            <person name="Green P.J."/>
            <person name="Hallab A."/>
            <person name="Hartog M."/>
            <person name="Hua A."/>
            <person name="Humphray S.J."/>
            <person name="Jeong D.H."/>
            <person name="Jing Y."/>
            <person name="Jocker A."/>
            <person name="Kenton S.M."/>
            <person name="Kim D.J."/>
            <person name="Klee K."/>
            <person name="Lai H."/>
            <person name="Lang C."/>
            <person name="Lin S."/>
            <person name="Macmil S.L."/>
            <person name="Magdelenat G."/>
            <person name="Matthews L."/>
            <person name="McCorrison J."/>
            <person name="Monaghan E.L."/>
            <person name="Mun J.H."/>
            <person name="Najar F.Z."/>
            <person name="Nicholson C."/>
            <person name="Noirot C."/>
            <person name="O'Bleness M."/>
            <person name="Paule C.R."/>
            <person name="Poulain J."/>
            <person name="Prion F."/>
            <person name="Qin B."/>
            <person name="Qu C."/>
            <person name="Retzel E.F."/>
            <person name="Riddle C."/>
            <person name="Sallet E."/>
            <person name="Samain S."/>
            <person name="Samson N."/>
            <person name="Sanders I."/>
            <person name="Saurat O."/>
            <person name="Scarpelli C."/>
            <person name="Schiex T."/>
            <person name="Segurens B."/>
            <person name="Severin A.J."/>
            <person name="Sherrier D.J."/>
            <person name="Shi R."/>
            <person name="Sims S."/>
            <person name="Singer S.R."/>
            <person name="Sinharoy S."/>
            <person name="Sterck L."/>
            <person name="Viollet A."/>
            <person name="Wang B.B."/>
            <person name="Wang K."/>
            <person name="Wang M."/>
            <person name="Wang X."/>
            <person name="Warfsmann J."/>
            <person name="Weissenbach J."/>
            <person name="White D.D."/>
            <person name="White J.D."/>
            <person name="Wiley G.B."/>
            <person name="Wincker P."/>
            <person name="Xing Y."/>
            <person name="Yang L."/>
            <person name="Yao Z."/>
            <person name="Ying F."/>
            <person name="Zhai J."/>
            <person name="Zhou L."/>
            <person name="Zuber A."/>
            <person name="Denarie J."/>
            <person name="Dixon R.A."/>
            <person name="May G.D."/>
            <person name="Schwartz D.C."/>
            <person name="Rogers J."/>
            <person name="Quetier F."/>
            <person name="Town C.D."/>
            <person name="Roe B.A."/>
        </authorList>
    </citation>
    <scope>NUCLEOTIDE SEQUENCE [LARGE SCALE GENOMIC DNA]</scope>
    <source>
        <strain evidence="2">A17</strain>
        <strain evidence="4 5">cv. Jemalong A17</strain>
    </source>
</reference>
<dbReference type="Proteomes" id="UP000002051">
    <property type="component" value="Chromosome 3"/>
</dbReference>
<dbReference type="OrthoDB" id="289228at2759"/>
<dbReference type="EnsemblPlants" id="AES72809">
    <property type="protein sequence ID" value="AES72809"/>
    <property type="gene ID" value="MTR_3g095660"/>
</dbReference>
<dbReference type="ExpressionAtlas" id="G7JAY7">
    <property type="expression patterns" value="differential"/>
</dbReference>
<dbReference type="InterPro" id="IPR006571">
    <property type="entry name" value="TLDc_dom"/>
</dbReference>
<evidence type="ECO:0000313" key="2">
    <source>
        <dbReference type="EMBL" id="AES72809.1"/>
    </source>
</evidence>
<keyword evidence="5" id="KW-1185">Reference proteome</keyword>
<evidence type="ECO:0000259" key="1">
    <source>
        <dbReference type="PROSITE" id="PS51886"/>
    </source>
</evidence>
<evidence type="ECO:0000313" key="4">
    <source>
        <dbReference type="EnsemblPlants" id="AES72809"/>
    </source>
</evidence>
<gene>
    <name evidence="4" type="primary">11423049</name>
    <name evidence="2" type="ordered locus">MTR_3g095660</name>
    <name evidence="3" type="ORF">MtrunA17_Chr3g0129751</name>
</gene>
<reference evidence="4" key="3">
    <citation type="submission" date="2015-04" db="UniProtKB">
        <authorList>
            <consortium name="EnsemblPlants"/>
        </authorList>
    </citation>
    <scope>IDENTIFICATION</scope>
    <source>
        <strain evidence="4">cv. Jemalong A17</strain>
    </source>
</reference>
<dbReference type="EMBL" id="CM001219">
    <property type="protein sequence ID" value="AES72809.1"/>
    <property type="molecule type" value="Genomic_DNA"/>
</dbReference>
<organism evidence="2 5">
    <name type="scientific">Medicago truncatula</name>
    <name type="common">Barrel medic</name>
    <name type="synonym">Medicago tribuloides</name>
    <dbReference type="NCBI Taxonomy" id="3880"/>
    <lineage>
        <taxon>Eukaryota</taxon>
        <taxon>Viridiplantae</taxon>
        <taxon>Streptophyta</taxon>
        <taxon>Embryophyta</taxon>
        <taxon>Tracheophyta</taxon>
        <taxon>Spermatophyta</taxon>
        <taxon>Magnoliopsida</taxon>
        <taxon>eudicotyledons</taxon>
        <taxon>Gunneridae</taxon>
        <taxon>Pentapetalae</taxon>
        <taxon>rosids</taxon>
        <taxon>fabids</taxon>
        <taxon>Fabales</taxon>
        <taxon>Fabaceae</taxon>
        <taxon>Papilionoideae</taxon>
        <taxon>50 kb inversion clade</taxon>
        <taxon>NPAAA clade</taxon>
        <taxon>Hologalegina</taxon>
        <taxon>IRL clade</taxon>
        <taxon>Trifolieae</taxon>
        <taxon>Medicago</taxon>
    </lineage>
</organism>
<dbReference type="Proteomes" id="UP000265566">
    <property type="component" value="Chromosome 3"/>
</dbReference>
<dbReference type="PANTHER" id="PTHR23354:SF104">
    <property type="entry name" value="TLD-DOMAIN CONTAINING NUCLEOLAR PROTEIN"/>
    <property type="match status" value="1"/>
</dbReference>
<dbReference type="SMART" id="SM00584">
    <property type="entry name" value="TLDc"/>
    <property type="match status" value="1"/>
</dbReference>
<name>G7JAY7_MEDTR</name>
<reference evidence="3" key="5">
    <citation type="journal article" date="2018" name="Nat. Plants">
        <title>Whole-genome landscape of Medicago truncatula symbiotic genes.</title>
        <authorList>
            <person name="Pecrix Y."/>
            <person name="Gamas P."/>
            <person name="Carrere S."/>
        </authorList>
    </citation>
    <scope>NUCLEOTIDE SEQUENCE</scope>
    <source>
        <tissue evidence="3">Leaves</tissue>
    </source>
</reference>
<feature type="domain" description="TLDc" evidence="1">
    <location>
        <begin position="279"/>
        <end position="475"/>
    </location>
</feature>
<dbReference type="OMA" id="GNERIFM"/>
<dbReference type="EMBL" id="PSQE01000003">
    <property type="protein sequence ID" value="RHN69896.1"/>
    <property type="molecule type" value="Genomic_DNA"/>
</dbReference>
<protein>
    <submittedName>
        <fullName evidence="3">Putative TLDc domain-containing protein</fullName>
    </submittedName>
    <submittedName>
        <fullName evidence="2">TLD-domain nucleolar protein</fullName>
    </submittedName>
</protein>
<dbReference type="Gramene" id="rna18427">
    <property type="protein sequence ID" value="RHN69896.1"/>
    <property type="gene ID" value="gene18427"/>
</dbReference>
<dbReference type="PROSITE" id="PS51886">
    <property type="entry name" value="TLDC"/>
    <property type="match status" value="1"/>
</dbReference>